<name>A0A921SUR9_9BACT</name>
<reference evidence="1" key="1">
    <citation type="journal article" date="2021" name="PeerJ">
        <title>Extensive microbial diversity within the chicken gut microbiome revealed by metagenomics and culture.</title>
        <authorList>
            <person name="Gilroy R."/>
            <person name="Ravi A."/>
            <person name="Getino M."/>
            <person name="Pursley I."/>
            <person name="Horton D.L."/>
            <person name="Alikhan N.F."/>
            <person name="Baker D."/>
            <person name="Gharbi K."/>
            <person name="Hall N."/>
            <person name="Watson M."/>
            <person name="Adriaenssens E.M."/>
            <person name="Foster-Nyarko E."/>
            <person name="Jarju S."/>
            <person name="Secka A."/>
            <person name="Antonio M."/>
            <person name="Oren A."/>
            <person name="Chaudhuri R.R."/>
            <person name="La Ragione R."/>
            <person name="Hildebrand F."/>
            <person name="Pallen M.J."/>
        </authorList>
    </citation>
    <scope>NUCLEOTIDE SEQUENCE</scope>
    <source>
        <strain evidence="1">CHK121-7720</strain>
    </source>
</reference>
<sequence length="388" mass="45221">MECPKEFDDIRPFYDREFHDKMKVLVKEPKFEHAVRYVMRDVDYDAFCQQLLALNNKKDFQLLIMRSFLEGLTKKTTKSLTGGNFKSLDKTKNYTFMSNHRDIVLDASLLNLLLIDQGINTSEIAIGNNLLIFDWIADLVRLNKSFIVKRNLGVRQTFEAARQLSGYIHFAITQKKESIWIAQREGRAKDSDDRTQESLIKMLGLAGEGDLIDNLKEINIVPVTISYEYDPCDYLKAYEFLCKRDNPDFKKTQEDDLHSMEIGLLGFKGNVHFQISPCINDELDKLDRTEEKTEILARIPQIIDKSIHSNYKIYPGNYVAYDMLYPKNRFADRYTRDEQQTFIEYLHAQLAKLPNVTKSEDREFLEKCILTMYSNPLKNQLIALGQEA</sequence>
<dbReference type="Proteomes" id="UP000757103">
    <property type="component" value="Unassembled WGS sequence"/>
</dbReference>
<evidence type="ECO:0000313" key="1">
    <source>
        <dbReference type="EMBL" id="HJG88898.1"/>
    </source>
</evidence>
<reference evidence="1" key="2">
    <citation type="submission" date="2021-09" db="EMBL/GenBank/DDBJ databases">
        <authorList>
            <person name="Gilroy R."/>
        </authorList>
    </citation>
    <scope>NUCLEOTIDE SEQUENCE</scope>
    <source>
        <strain evidence="1">CHK121-7720</strain>
    </source>
</reference>
<dbReference type="AlphaFoldDB" id="A0A921SUR9"/>
<keyword evidence="1" id="KW-0012">Acyltransferase</keyword>
<dbReference type="GO" id="GO:0016746">
    <property type="term" value="F:acyltransferase activity"/>
    <property type="evidence" value="ECO:0007669"/>
    <property type="project" value="UniProtKB-KW"/>
</dbReference>
<comment type="caution">
    <text evidence="1">The sequence shown here is derived from an EMBL/GenBank/DDBJ whole genome shotgun (WGS) entry which is preliminary data.</text>
</comment>
<dbReference type="RefSeq" id="WP_273305920.1">
    <property type="nucleotide sequence ID" value="NZ_DYUD01000017.1"/>
</dbReference>
<organism evidence="1 2">
    <name type="scientific">Barnesiella viscericola</name>
    <dbReference type="NCBI Taxonomy" id="397865"/>
    <lineage>
        <taxon>Bacteria</taxon>
        <taxon>Pseudomonadati</taxon>
        <taxon>Bacteroidota</taxon>
        <taxon>Bacteroidia</taxon>
        <taxon>Bacteroidales</taxon>
        <taxon>Barnesiellaceae</taxon>
        <taxon>Barnesiella</taxon>
    </lineage>
</organism>
<gene>
    <name evidence="1" type="ORF">K8U91_05420</name>
</gene>
<proteinExistence type="predicted"/>
<dbReference type="GO" id="GO:0019698">
    <property type="term" value="P:D-galacturonate catabolic process"/>
    <property type="evidence" value="ECO:0007669"/>
    <property type="project" value="TreeGrafter"/>
</dbReference>
<keyword evidence="1" id="KW-0808">Transferase</keyword>
<dbReference type="PANTHER" id="PTHR30068">
    <property type="entry name" value="URONATE ISOMERASE"/>
    <property type="match status" value="1"/>
</dbReference>
<accession>A0A921SUR9</accession>
<dbReference type="EMBL" id="DYUD01000017">
    <property type="protein sequence ID" value="HJG88898.1"/>
    <property type="molecule type" value="Genomic_DNA"/>
</dbReference>
<dbReference type="GO" id="GO:0042840">
    <property type="term" value="P:D-glucuronate catabolic process"/>
    <property type="evidence" value="ECO:0007669"/>
    <property type="project" value="TreeGrafter"/>
</dbReference>
<dbReference type="PANTHER" id="PTHR30068:SF3">
    <property type="entry name" value="PHOSPHOLIPID_GLYCEROL ACYLTRANSFERASE DOMAIN-CONTAINING PROTEIN"/>
    <property type="match status" value="1"/>
</dbReference>
<evidence type="ECO:0000313" key="2">
    <source>
        <dbReference type="Proteomes" id="UP000757103"/>
    </source>
</evidence>
<protein>
    <submittedName>
        <fullName evidence="1">Acyltransferase</fullName>
    </submittedName>
</protein>